<dbReference type="InterPro" id="IPR044862">
    <property type="entry name" value="Pro_4_hyd_alph_FE2OG_OXY"/>
</dbReference>
<evidence type="ECO:0000256" key="3">
    <source>
        <dbReference type="ARBA" id="ARBA00022964"/>
    </source>
</evidence>
<name>A0AA39Y205_9PEZI</name>
<evidence type="ECO:0000256" key="1">
    <source>
        <dbReference type="ARBA" id="ARBA00001961"/>
    </source>
</evidence>
<evidence type="ECO:0000256" key="4">
    <source>
        <dbReference type="ARBA" id="ARBA00023002"/>
    </source>
</evidence>
<dbReference type="GO" id="GO:0005783">
    <property type="term" value="C:endoplasmic reticulum"/>
    <property type="evidence" value="ECO:0007669"/>
    <property type="project" value="TreeGrafter"/>
</dbReference>
<dbReference type="GO" id="GO:0004656">
    <property type="term" value="F:procollagen-proline 4-dioxygenase activity"/>
    <property type="evidence" value="ECO:0007669"/>
    <property type="project" value="TreeGrafter"/>
</dbReference>
<dbReference type="GO" id="GO:0005506">
    <property type="term" value="F:iron ion binding"/>
    <property type="evidence" value="ECO:0007669"/>
    <property type="project" value="InterPro"/>
</dbReference>
<dbReference type="AlphaFoldDB" id="A0AA39Y205"/>
<organism evidence="7 8">
    <name type="scientific">Cercophora newfieldiana</name>
    <dbReference type="NCBI Taxonomy" id="92897"/>
    <lineage>
        <taxon>Eukaryota</taxon>
        <taxon>Fungi</taxon>
        <taxon>Dikarya</taxon>
        <taxon>Ascomycota</taxon>
        <taxon>Pezizomycotina</taxon>
        <taxon>Sordariomycetes</taxon>
        <taxon>Sordariomycetidae</taxon>
        <taxon>Sordariales</taxon>
        <taxon>Lasiosphaeriaceae</taxon>
        <taxon>Cercophora</taxon>
    </lineage>
</organism>
<feature type="domain" description="Fe2OG dioxygenase" evidence="6">
    <location>
        <begin position="102"/>
        <end position="230"/>
    </location>
</feature>
<gene>
    <name evidence="7" type="ORF">B0T16DRAFT_460049</name>
</gene>
<evidence type="ECO:0000256" key="2">
    <source>
        <dbReference type="ARBA" id="ARBA00022723"/>
    </source>
</evidence>
<dbReference type="InterPro" id="IPR045054">
    <property type="entry name" value="P4HA-like"/>
</dbReference>
<keyword evidence="3" id="KW-0223">Dioxygenase</keyword>
<evidence type="ECO:0000313" key="8">
    <source>
        <dbReference type="Proteomes" id="UP001174936"/>
    </source>
</evidence>
<keyword evidence="8" id="KW-1185">Reference proteome</keyword>
<keyword evidence="4" id="KW-0560">Oxidoreductase</keyword>
<evidence type="ECO:0000259" key="6">
    <source>
        <dbReference type="PROSITE" id="PS51471"/>
    </source>
</evidence>
<dbReference type="SMART" id="SM00702">
    <property type="entry name" value="P4Hc"/>
    <property type="match status" value="1"/>
</dbReference>
<keyword evidence="5" id="KW-0408">Iron</keyword>
<keyword evidence="2" id="KW-0479">Metal-binding</keyword>
<sequence length="246" mass="27804">MIAESRSYASAFECVDPPLRVHKVSSSPLIIYIQNFLTLNERAHLQRVSEPKFRRSVVASHEGAQRSDIRTSQSTDVPRDVVTRCIQQRALRFQGFDVLEEQLEPLQLVKYGQGERYDFHTDWLADPQYSTSFNGGNRMTSFFVYVHVSNDTTGGGTNFPLVAPPKDERWCGLVECDQPYANGLTFRPVEGNAIFWENLTPSGLGDPRTEHAGLPVITGTKIGMNIWTRQAPVSEEVRRQDVPLDF</sequence>
<dbReference type="PROSITE" id="PS51471">
    <property type="entry name" value="FE2OG_OXY"/>
    <property type="match status" value="1"/>
</dbReference>
<accession>A0AA39Y205</accession>
<dbReference type="Pfam" id="PF13640">
    <property type="entry name" value="2OG-FeII_Oxy_3"/>
    <property type="match status" value="1"/>
</dbReference>
<dbReference type="PANTHER" id="PTHR10869:SF246">
    <property type="entry name" value="TRANSMEMBRANE PROLYL 4-HYDROXYLASE"/>
    <property type="match status" value="1"/>
</dbReference>
<protein>
    <recommendedName>
        <fullName evidence="6">Fe2OG dioxygenase domain-containing protein</fullName>
    </recommendedName>
</protein>
<dbReference type="GO" id="GO:0031418">
    <property type="term" value="F:L-ascorbic acid binding"/>
    <property type="evidence" value="ECO:0007669"/>
    <property type="project" value="InterPro"/>
</dbReference>
<dbReference type="InterPro" id="IPR006620">
    <property type="entry name" value="Pro_4_hyd_alph"/>
</dbReference>
<dbReference type="Proteomes" id="UP001174936">
    <property type="component" value="Unassembled WGS sequence"/>
</dbReference>
<comment type="cofactor">
    <cofactor evidence="1">
        <name>L-ascorbate</name>
        <dbReference type="ChEBI" id="CHEBI:38290"/>
    </cofactor>
</comment>
<comment type="caution">
    <text evidence="7">The sequence shown here is derived from an EMBL/GenBank/DDBJ whole genome shotgun (WGS) entry which is preliminary data.</text>
</comment>
<dbReference type="InterPro" id="IPR005123">
    <property type="entry name" value="Oxoglu/Fe-dep_dioxygenase_dom"/>
</dbReference>
<dbReference type="Gene3D" id="2.60.120.620">
    <property type="entry name" value="q2cbj1_9rhob like domain"/>
    <property type="match status" value="1"/>
</dbReference>
<evidence type="ECO:0000313" key="7">
    <source>
        <dbReference type="EMBL" id="KAK0643960.1"/>
    </source>
</evidence>
<evidence type="ECO:0000256" key="5">
    <source>
        <dbReference type="ARBA" id="ARBA00023004"/>
    </source>
</evidence>
<dbReference type="PANTHER" id="PTHR10869">
    <property type="entry name" value="PROLYL 4-HYDROXYLASE ALPHA SUBUNIT"/>
    <property type="match status" value="1"/>
</dbReference>
<dbReference type="EMBL" id="JAULSV010000005">
    <property type="protein sequence ID" value="KAK0643960.1"/>
    <property type="molecule type" value="Genomic_DNA"/>
</dbReference>
<reference evidence="7" key="1">
    <citation type="submission" date="2023-06" db="EMBL/GenBank/DDBJ databases">
        <title>Genome-scale phylogeny and comparative genomics of the fungal order Sordariales.</title>
        <authorList>
            <consortium name="Lawrence Berkeley National Laboratory"/>
            <person name="Hensen N."/>
            <person name="Bonometti L."/>
            <person name="Westerberg I."/>
            <person name="Brannstrom I.O."/>
            <person name="Guillou S."/>
            <person name="Cros-Aarteil S."/>
            <person name="Calhoun S."/>
            <person name="Haridas S."/>
            <person name="Kuo A."/>
            <person name="Mondo S."/>
            <person name="Pangilinan J."/>
            <person name="Riley R."/>
            <person name="Labutti K."/>
            <person name="Andreopoulos B."/>
            <person name="Lipzen A."/>
            <person name="Chen C."/>
            <person name="Yanf M."/>
            <person name="Daum C."/>
            <person name="Ng V."/>
            <person name="Clum A."/>
            <person name="Steindorff A."/>
            <person name="Ohm R."/>
            <person name="Martin F."/>
            <person name="Silar P."/>
            <person name="Natvig D."/>
            <person name="Lalanne C."/>
            <person name="Gautier V."/>
            <person name="Ament-Velasquez S.L."/>
            <person name="Kruys A."/>
            <person name="Hutchinson M.I."/>
            <person name="Powell A.J."/>
            <person name="Barry K."/>
            <person name="Miller A.N."/>
            <person name="Grigoriev I.V."/>
            <person name="Debuchy R."/>
            <person name="Gladieux P."/>
            <person name="Thoren M.H."/>
            <person name="Johannesson H."/>
        </authorList>
    </citation>
    <scope>NUCLEOTIDE SEQUENCE</scope>
    <source>
        <strain evidence="7">SMH2532-1</strain>
    </source>
</reference>
<proteinExistence type="predicted"/>